<evidence type="ECO:0000256" key="1">
    <source>
        <dbReference type="SAM" id="Coils"/>
    </source>
</evidence>
<keyword evidence="3" id="KW-0269">Exonuclease</keyword>
<feature type="coiled-coil region" evidence="1">
    <location>
        <begin position="179"/>
        <end position="266"/>
    </location>
</feature>
<protein>
    <submittedName>
        <fullName evidence="3">Putative exonuclease subunit 2-like protein</fullName>
    </submittedName>
</protein>
<organism evidence="3 4">
    <name type="scientific">Bacillus phage Shbh1</name>
    <dbReference type="NCBI Taxonomy" id="1796992"/>
    <lineage>
        <taxon>Viruses</taxon>
        <taxon>Duplodnaviria</taxon>
        <taxon>Heunggongvirae</taxon>
        <taxon>Uroviricota</taxon>
        <taxon>Caudoviricetes</taxon>
        <taxon>Herelleviridae</taxon>
        <taxon>Bastillevirinae</taxon>
        <taxon>Shalavirus</taxon>
        <taxon>Shalavirus Shbh1</taxon>
    </lineage>
</organism>
<dbReference type="GeneID" id="28799511"/>
<dbReference type="PANTHER" id="PTHR32114:SF2">
    <property type="entry name" value="ABC TRANSPORTER ABCH.3"/>
    <property type="match status" value="1"/>
</dbReference>
<evidence type="ECO:0000259" key="2">
    <source>
        <dbReference type="Pfam" id="PF13476"/>
    </source>
</evidence>
<dbReference type="SUPFAM" id="SSF75712">
    <property type="entry name" value="Rad50 coiled-coil Zn hook"/>
    <property type="match status" value="1"/>
</dbReference>
<dbReference type="KEGG" id="vg:28799511"/>
<proteinExistence type="predicted"/>
<feature type="domain" description="Rad50/SbcC-type AAA" evidence="2">
    <location>
        <begin position="5"/>
        <end position="212"/>
    </location>
</feature>
<name>A0A142F1G9_9CAUD</name>
<keyword evidence="1" id="KW-0175">Coiled coil</keyword>
<dbReference type="SUPFAM" id="SSF52540">
    <property type="entry name" value="P-loop containing nucleoside triphosphate hydrolases"/>
    <property type="match status" value="1"/>
</dbReference>
<dbReference type="GO" id="GO:0016887">
    <property type="term" value="F:ATP hydrolysis activity"/>
    <property type="evidence" value="ECO:0007669"/>
    <property type="project" value="InterPro"/>
</dbReference>
<dbReference type="RefSeq" id="YP_009275316.1">
    <property type="nucleotide sequence ID" value="NC_030925.1"/>
</dbReference>
<dbReference type="Gene3D" id="3.40.50.300">
    <property type="entry name" value="P-loop containing nucleotide triphosphate hydrolases"/>
    <property type="match status" value="2"/>
</dbReference>
<accession>A0A142F1G9</accession>
<keyword evidence="3" id="KW-0540">Nuclease</keyword>
<dbReference type="PANTHER" id="PTHR32114">
    <property type="entry name" value="ABC TRANSPORTER ABCH.3"/>
    <property type="match status" value="1"/>
</dbReference>
<keyword evidence="4" id="KW-1185">Reference proteome</keyword>
<reference evidence="3 4" key="1">
    <citation type="submission" date="2016-01" db="EMBL/GenBank/DDBJ databases">
        <title>Isolation and characterization of bacteriophages from East Africa Rift Valley soda lakes.</title>
        <authorList>
            <person name="van Zyl L.J."/>
            <person name="Nemavhulani S."/>
            <person name="Cowan D.A."/>
            <person name="Trindade M.I."/>
        </authorList>
    </citation>
    <scope>NUCLEOTIDE SEQUENCE [LARGE SCALE GENOMIC DNA]</scope>
</reference>
<dbReference type="OrthoDB" id="6017at10239"/>
<dbReference type="InterPro" id="IPR038729">
    <property type="entry name" value="Rad50/SbcC_AAA"/>
</dbReference>
<dbReference type="GO" id="GO:0004527">
    <property type="term" value="F:exonuclease activity"/>
    <property type="evidence" value="ECO:0007669"/>
    <property type="project" value="UniProtKB-KW"/>
</dbReference>
<dbReference type="Gene3D" id="1.10.287.510">
    <property type="entry name" value="Helix hairpin bin"/>
    <property type="match status" value="1"/>
</dbReference>
<evidence type="ECO:0000313" key="3">
    <source>
        <dbReference type="EMBL" id="AMQ66626.1"/>
    </source>
</evidence>
<dbReference type="GO" id="GO:0006302">
    <property type="term" value="P:double-strand break repair"/>
    <property type="evidence" value="ECO:0007669"/>
    <property type="project" value="InterPro"/>
</dbReference>
<dbReference type="Proteomes" id="UP000201588">
    <property type="component" value="Segment"/>
</dbReference>
<dbReference type="InterPro" id="IPR027417">
    <property type="entry name" value="P-loop_NTPase"/>
</dbReference>
<dbReference type="Pfam" id="PF13476">
    <property type="entry name" value="AAA_23"/>
    <property type="match status" value="1"/>
</dbReference>
<dbReference type="EMBL" id="KU640380">
    <property type="protein sequence ID" value="AMQ66626.1"/>
    <property type="molecule type" value="Genomic_DNA"/>
</dbReference>
<sequence length="632" mass="72489">MRWTRVHIQNFLSIENVTLDLDNQGLILIEGKNKTNSSFESNGSGKSSLLDSIIYALYDTTSKGIKADDVVNRVHKKNTSVILEGVKGGDTYRIERYRKHSKHKNTVKLFINEKEVTEKSTKDTNAAIERIVGIDYNTFINSIMFSQGNGAGRFAKSTDKEKKEILENLVNLNIYAVAQDVAKDRLKDKQNEIDQVNQTIDKLKWQLDSVHKQEVEDQNNYAQVKALLKEESDNLIKINEEFQEFNNTTLEESNKLRIEIKELQEKQSTFNQVDITGISNQVNSLYVQIQQKSNEQANLIKTKDDLVNNYKKLQVDANCPVCGNLLDQDHKERELQSIKEELGKVLVSLKTIESEISNLNAQYREIHNEYLKQKELYDNLSDKYKEITDLIHQKQQQLDRYAYRADTYSNQIQNKNNTIVKLRQVPKPKSREEERNQINGQIEECKNKILQLEREKSNLENVVKVYSNSGVKSHVLDLITPFLNEQANKYLSKLSGSDIEITFSTQKRNKNGELTDKFDVQVHNLKGGESYQANSEGEKKRIDLAISLAIQDLVMSKAELSTNFIVYDEVFDALDSVGSENVVTLLKERLEKVGTIFVITHNNHLFNLFEKVITVVRDKDGISKIEEGESAP</sequence>
<evidence type="ECO:0000313" key="4">
    <source>
        <dbReference type="Proteomes" id="UP000201588"/>
    </source>
</evidence>
<keyword evidence="3" id="KW-0378">Hydrolase</keyword>
<feature type="coiled-coil region" evidence="1">
    <location>
        <begin position="349"/>
        <end position="469"/>
    </location>
</feature>